<keyword evidence="12" id="KW-1185">Reference proteome</keyword>
<dbReference type="SUPFAM" id="SSF58104">
    <property type="entry name" value="Methyl-accepting chemotaxis protein (MCP) signaling domain"/>
    <property type="match status" value="1"/>
</dbReference>
<dbReference type="OrthoDB" id="5288089at2"/>
<accession>A0A1L4CWX5</accession>
<dbReference type="SMART" id="SM00283">
    <property type="entry name" value="MA"/>
    <property type="match status" value="1"/>
</dbReference>
<dbReference type="PANTHER" id="PTHR43531:SF11">
    <property type="entry name" value="METHYL-ACCEPTING CHEMOTAXIS PROTEIN 3"/>
    <property type="match status" value="1"/>
</dbReference>
<keyword evidence="3" id="KW-0145">Chemotaxis</keyword>
<keyword evidence="8" id="KW-0807">Transducer</keyword>
<organism evidence="11 12">
    <name type="scientific">Silvanigrella aquatica</name>
    <dbReference type="NCBI Taxonomy" id="1915309"/>
    <lineage>
        <taxon>Bacteria</taxon>
        <taxon>Pseudomonadati</taxon>
        <taxon>Bdellovibrionota</taxon>
        <taxon>Oligoflexia</taxon>
        <taxon>Silvanigrellales</taxon>
        <taxon>Silvanigrellaceae</taxon>
        <taxon>Silvanigrella</taxon>
    </lineage>
</organism>
<dbReference type="PANTHER" id="PTHR43531">
    <property type="entry name" value="PROTEIN ICFG"/>
    <property type="match status" value="1"/>
</dbReference>
<feature type="transmembrane region" description="Helical" evidence="9">
    <location>
        <begin position="18"/>
        <end position="40"/>
    </location>
</feature>
<dbReference type="InterPro" id="IPR004010">
    <property type="entry name" value="Double_Cache_2"/>
</dbReference>
<sequence>MHILKQILNNIHSLKVSIGFAVLAAIPLMLVFLFFTLPSYQARIELSKKNSVQTALEAVFNTLQFYYDKEKSGEISEQQAQKFASEELKILRYGNNEYFWINDLHPTMIMHPFIPNLIGKDLSDMKDPTGKKIFQEMVQTVQNYGSGFVDYMWPKPGSAEPQPKTSYVKLFKPWNWMIGHGVYADDIAIEVRKVRNENLLWFAIATILAIFVSLWSGTQQLIKVILPVQQVIQTLKEETDELMSTANELNETSQVLNSAGSSQASSIHETAAAMTQMNEMIAKTAASAKQSSSLSARTKQTVEQSLNSLESLNEAMKEIKVAQNGMKETIAINLEKMKEVASIINQISEKTKVINDIVFQTKLLSFNASVEAARAGESGKGFAVVAEEVGNLAKLSGNASIEISSIVSTSNQRVVELNQIFKENFSTAIEQVSKSLEIGLKNTKNSLEMLTSVVEMATESSEMAETISTANMEQSKGSKEATNALVLMEQTSQKMNKIVEQTDNYASHLLKCSQELTKLSDELNKIVSVKAANMS</sequence>
<dbReference type="Proteomes" id="UP000184731">
    <property type="component" value="Chromosome"/>
</dbReference>
<dbReference type="KEGG" id="saqi:AXG55_00250"/>
<comment type="subcellular location">
    <subcellularLocation>
        <location evidence="1">Cell membrane</location>
        <topology evidence="1">Multi-pass membrane protein</topology>
    </subcellularLocation>
</comment>
<evidence type="ECO:0000256" key="2">
    <source>
        <dbReference type="ARBA" id="ARBA00022475"/>
    </source>
</evidence>
<dbReference type="STRING" id="1915309.AXG55_00250"/>
<dbReference type="Gene3D" id="3.30.450.20">
    <property type="entry name" value="PAS domain"/>
    <property type="match status" value="1"/>
</dbReference>
<dbReference type="InterPro" id="IPR033480">
    <property type="entry name" value="sCache_2"/>
</dbReference>
<evidence type="ECO:0000256" key="6">
    <source>
        <dbReference type="ARBA" id="ARBA00023136"/>
    </source>
</evidence>
<keyword evidence="2" id="KW-1003">Cell membrane</keyword>
<dbReference type="GO" id="GO:0005886">
    <property type="term" value="C:plasma membrane"/>
    <property type="evidence" value="ECO:0007669"/>
    <property type="project" value="UniProtKB-SubCell"/>
</dbReference>
<evidence type="ECO:0000256" key="5">
    <source>
        <dbReference type="ARBA" id="ARBA00022989"/>
    </source>
</evidence>
<dbReference type="GO" id="GO:0007165">
    <property type="term" value="P:signal transduction"/>
    <property type="evidence" value="ECO:0007669"/>
    <property type="project" value="UniProtKB-KW"/>
</dbReference>
<evidence type="ECO:0000313" key="12">
    <source>
        <dbReference type="Proteomes" id="UP000184731"/>
    </source>
</evidence>
<dbReference type="InterPro" id="IPR051310">
    <property type="entry name" value="MCP_chemotaxis"/>
</dbReference>
<keyword evidence="4 9" id="KW-0812">Transmembrane</keyword>
<reference evidence="11 12" key="1">
    <citation type="submission" date="2016-10" db="EMBL/GenBank/DDBJ databases">
        <title>Silvanigrella aquatica sp. nov., isolated from a freshwater lake located in the Black Forest, Germany, description of Silvanigrellaceae fam. nov., Silvanigrellales ord. nov., reclassification of the order Bdellovibrionales in the class Oligoflexia, reclassification of the families Bacteriovoracaceae and Halobacteriovoraceae in the new order Bacteriovoracales ord. nov., and reclassification of the family Pseudobacteriovoracaceae in the order Oligoflexiales.</title>
        <authorList>
            <person name="Hahn M.W."/>
            <person name="Schmidt J."/>
            <person name="Koll U."/>
            <person name="Rohde M."/>
            <person name="Verbag S."/>
            <person name="Pitt A."/>
            <person name="Nakai R."/>
            <person name="Naganuma T."/>
            <person name="Lang E."/>
        </authorList>
    </citation>
    <scope>NUCLEOTIDE SEQUENCE [LARGE SCALE GENOMIC DNA]</scope>
    <source>
        <strain evidence="11 12">MWH-Nonnen-W8red</strain>
    </source>
</reference>
<dbReference type="InterPro" id="IPR004089">
    <property type="entry name" value="MCPsignal_dom"/>
</dbReference>
<feature type="transmembrane region" description="Helical" evidence="9">
    <location>
        <begin position="199"/>
        <end position="217"/>
    </location>
</feature>
<feature type="domain" description="Methyl-accepting transducer" evidence="10">
    <location>
        <begin position="238"/>
        <end position="489"/>
    </location>
</feature>
<comment type="similarity">
    <text evidence="7">Belongs to the methyl-accepting chemotaxis (MCP) protein family.</text>
</comment>
<dbReference type="EMBL" id="CP017834">
    <property type="protein sequence ID" value="APJ02447.1"/>
    <property type="molecule type" value="Genomic_DNA"/>
</dbReference>
<protein>
    <recommendedName>
        <fullName evidence="10">Methyl-accepting transducer domain-containing protein</fullName>
    </recommendedName>
</protein>
<evidence type="ECO:0000256" key="7">
    <source>
        <dbReference type="ARBA" id="ARBA00029447"/>
    </source>
</evidence>
<keyword evidence="6 9" id="KW-0472">Membrane</keyword>
<evidence type="ECO:0000256" key="4">
    <source>
        <dbReference type="ARBA" id="ARBA00022692"/>
    </source>
</evidence>
<evidence type="ECO:0000256" key="3">
    <source>
        <dbReference type="ARBA" id="ARBA00022500"/>
    </source>
</evidence>
<dbReference type="AlphaFoldDB" id="A0A1L4CWX5"/>
<evidence type="ECO:0000256" key="9">
    <source>
        <dbReference type="SAM" id="Phobius"/>
    </source>
</evidence>
<evidence type="ECO:0000259" key="10">
    <source>
        <dbReference type="PROSITE" id="PS50111"/>
    </source>
</evidence>
<dbReference type="PROSITE" id="PS50111">
    <property type="entry name" value="CHEMOTAXIS_TRANSDUC_2"/>
    <property type="match status" value="1"/>
</dbReference>
<dbReference type="GO" id="GO:0006935">
    <property type="term" value="P:chemotaxis"/>
    <property type="evidence" value="ECO:0007669"/>
    <property type="project" value="UniProtKB-KW"/>
</dbReference>
<name>A0A1L4CWX5_9BACT</name>
<dbReference type="Pfam" id="PF00015">
    <property type="entry name" value="MCPsignal"/>
    <property type="match status" value="1"/>
</dbReference>
<proteinExistence type="inferred from homology"/>
<evidence type="ECO:0000313" key="11">
    <source>
        <dbReference type="EMBL" id="APJ02447.1"/>
    </source>
</evidence>
<gene>
    <name evidence="11" type="ORF">AXG55_00250</name>
</gene>
<dbReference type="Pfam" id="PF08269">
    <property type="entry name" value="dCache_2"/>
    <property type="match status" value="1"/>
</dbReference>
<dbReference type="SMART" id="SM01049">
    <property type="entry name" value="Cache_2"/>
    <property type="match status" value="1"/>
</dbReference>
<evidence type="ECO:0000256" key="8">
    <source>
        <dbReference type="PROSITE-ProRule" id="PRU00284"/>
    </source>
</evidence>
<dbReference type="Gene3D" id="1.10.287.950">
    <property type="entry name" value="Methyl-accepting chemotaxis protein"/>
    <property type="match status" value="1"/>
</dbReference>
<evidence type="ECO:0000256" key="1">
    <source>
        <dbReference type="ARBA" id="ARBA00004651"/>
    </source>
</evidence>
<dbReference type="RefSeq" id="WP_148696149.1">
    <property type="nucleotide sequence ID" value="NZ_CP017834.1"/>
</dbReference>
<keyword evidence="5 9" id="KW-1133">Transmembrane helix</keyword>